<keyword evidence="15" id="KW-1185">Reference proteome</keyword>
<dbReference type="InterPro" id="IPR002528">
    <property type="entry name" value="MATE_fam"/>
</dbReference>
<dbReference type="Pfam" id="PF01554">
    <property type="entry name" value="MatE"/>
    <property type="match status" value="2"/>
</dbReference>
<feature type="transmembrane region" description="Helical" evidence="13">
    <location>
        <begin position="329"/>
        <end position="355"/>
    </location>
</feature>
<protein>
    <recommendedName>
        <fullName evidence="4">Probable multidrug resistance protein NorM</fullName>
    </recommendedName>
    <alternativeName>
        <fullName evidence="12">Multidrug-efflux transporter</fullName>
    </alternativeName>
</protein>
<dbReference type="RefSeq" id="WP_007719585.1">
    <property type="nucleotide sequence ID" value="NZ_CP102272.1"/>
</dbReference>
<evidence type="ECO:0000313" key="15">
    <source>
        <dbReference type="Proteomes" id="UP000004756"/>
    </source>
</evidence>
<dbReference type="InterPro" id="IPR048279">
    <property type="entry name" value="MdtK-like"/>
</dbReference>
<evidence type="ECO:0000256" key="9">
    <source>
        <dbReference type="ARBA" id="ARBA00022989"/>
    </source>
</evidence>
<keyword evidence="11 13" id="KW-0472">Membrane</keyword>
<evidence type="ECO:0000256" key="4">
    <source>
        <dbReference type="ARBA" id="ARBA00020268"/>
    </source>
</evidence>
<proteinExistence type="inferred from homology"/>
<dbReference type="NCBIfam" id="TIGR00797">
    <property type="entry name" value="matE"/>
    <property type="match status" value="1"/>
</dbReference>
<sequence>MINHRGVTMNQAYMKEKPIFPLLTSMALPMMLSMLVGSLYNIIDSYFVAKISEASMTALSLVFPVQNLINAVSVGFAIGINSAVAFYLGAGKQDSADTAATVGILLSGAHGFLLTAAGLWLMPGFLRLFTADEAILEMGLQYSNIVLLFTLPNVIAISFEKIFQAVGKMTVSMVSMMCGCVTNIILDPFLIFGIGFFPAMGIKGAAIATGIGQTTSLAIYLLFYFGRPISVTFCRLPGAVSSALIRRLYAVGVPATLNLALPSLLVSVLNSVLSAYGSAYVLVLGAYYKLQTFLYLSANGIIQGMRPLVGYNFGAGEYRRVRRIHSTGLAMILTIMLLGTALCLAVPSQLIGLFTSNRETIALGVTAIRLISIGFFVSGISVTVSGTLEGLGMGAPSLVISLCRYVLFIIPLAVLFSRSLGANGVWLAFGASEGLTAVVSWGIYRYVGRRRLTRDLAGEG</sequence>
<evidence type="ECO:0000256" key="8">
    <source>
        <dbReference type="ARBA" id="ARBA00022692"/>
    </source>
</evidence>
<feature type="transmembrane region" description="Helical" evidence="13">
    <location>
        <begin position="102"/>
        <end position="122"/>
    </location>
</feature>
<dbReference type="AlphaFoldDB" id="C0DBB5"/>
<feature type="transmembrane region" description="Helical" evidence="13">
    <location>
        <begin position="398"/>
        <end position="418"/>
    </location>
</feature>
<evidence type="ECO:0000256" key="7">
    <source>
        <dbReference type="ARBA" id="ARBA00022475"/>
    </source>
</evidence>
<evidence type="ECO:0000256" key="13">
    <source>
        <dbReference type="SAM" id="Phobius"/>
    </source>
</evidence>
<feature type="transmembrane region" description="Helical" evidence="13">
    <location>
        <begin position="68"/>
        <end position="90"/>
    </location>
</feature>
<evidence type="ECO:0000256" key="11">
    <source>
        <dbReference type="ARBA" id="ARBA00023136"/>
    </source>
</evidence>
<comment type="function">
    <text evidence="1">Multidrug efflux pump.</text>
</comment>
<feature type="transmembrane region" description="Helical" evidence="13">
    <location>
        <begin position="20"/>
        <end position="43"/>
    </location>
</feature>
<comment type="subcellular location">
    <subcellularLocation>
        <location evidence="2">Cell membrane</location>
        <topology evidence="2">Multi-pass membrane protein</topology>
    </subcellularLocation>
</comment>
<keyword evidence="8 13" id="KW-0812">Transmembrane</keyword>
<feature type="transmembrane region" description="Helical" evidence="13">
    <location>
        <begin position="361"/>
        <end position="386"/>
    </location>
</feature>
<dbReference type="EMBL" id="ACCJ01000550">
    <property type="protein sequence ID" value="EEG51289.1"/>
    <property type="molecule type" value="Genomic_DNA"/>
</dbReference>
<gene>
    <name evidence="14" type="ORF">CLOSTASPAR_06569</name>
</gene>
<comment type="similarity">
    <text evidence="3">Belongs to the multi antimicrobial extrusion (MATE) (TC 2.A.66.1) family.</text>
</comment>
<keyword evidence="6" id="KW-0050">Antiport</keyword>
<reference evidence="14 15" key="1">
    <citation type="submission" date="2009-02" db="EMBL/GenBank/DDBJ databases">
        <title>Draft genome sequence of Clostridium asparagiforme (DSM 15981).</title>
        <authorList>
            <person name="Sudarsanam P."/>
            <person name="Ley R."/>
            <person name="Guruge J."/>
            <person name="Turnbaugh P.J."/>
            <person name="Mahowald M."/>
            <person name="Liep D."/>
            <person name="Gordon J."/>
        </authorList>
    </citation>
    <scope>NUCLEOTIDE SEQUENCE [LARGE SCALE GENOMIC DNA]</scope>
    <source>
        <strain evidence="14 15">DSM 15981</strain>
    </source>
</reference>
<evidence type="ECO:0000256" key="1">
    <source>
        <dbReference type="ARBA" id="ARBA00003408"/>
    </source>
</evidence>
<organism evidence="14 15">
    <name type="scientific">[Clostridium] asparagiforme DSM 15981</name>
    <dbReference type="NCBI Taxonomy" id="518636"/>
    <lineage>
        <taxon>Bacteria</taxon>
        <taxon>Bacillati</taxon>
        <taxon>Bacillota</taxon>
        <taxon>Clostridia</taxon>
        <taxon>Lachnospirales</taxon>
        <taxon>Lachnospiraceae</taxon>
        <taxon>Enterocloster</taxon>
    </lineage>
</organism>
<comment type="caution">
    <text evidence="14">The sequence shown here is derived from an EMBL/GenBank/DDBJ whole genome shotgun (WGS) entry which is preliminary data.</text>
</comment>
<name>C0DBB5_9FIRM</name>
<dbReference type="GO" id="GO:0006811">
    <property type="term" value="P:monoatomic ion transport"/>
    <property type="evidence" value="ECO:0007669"/>
    <property type="project" value="UniProtKB-KW"/>
</dbReference>
<keyword evidence="7" id="KW-1003">Cell membrane</keyword>
<dbReference type="GO" id="GO:0042910">
    <property type="term" value="F:xenobiotic transmembrane transporter activity"/>
    <property type="evidence" value="ECO:0007669"/>
    <property type="project" value="InterPro"/>
</dbReference>
<keyword evidence="10" id="KW-0406">Ion transport</keyword>
<keyword evidence="5" id="KW-0813">Transport</keyword>
<evidence type="ECO:0000256" key="12">
    <source>
        <dbReference type="ARBA" id="ARBA00031636"/>
    </source>
</evidence>
<evidence type="ECO:0000256" key="6">
    <source>
        <dbReference type="ARBA" id="ARBA00022449"/>
    </source>
</evidence>
<evidence type="ECO:0000256" key="3">
    <source>
        <dbReference type="ARBA" id="ARBA00010199"/>
    </source>
</evidence>
<feature type="transmembrane region" description="Helical" evidence="13">
    <location>
        <begin position="424"/>
        <end position="444"/>
    </location>
</feature>
<dbReference type="PANTHER" id="PTHR43298:SF2">
    <property type="entry name" value="FMN_FAD EXPORTER YEEO-RELATED"/>
    <property type="match status" value="1"/>
</dbReference>
<keyword evidence="9 13" id="KW-1133">Transmembrane helix</keyword>
<feature type="transmembrane region" description="Helical" evidence="13">
    <location>
        <begin position="275"/>
        <end position="296"/>
    </location>
</feature>
<dbReference type="PIRSF" id="PIRSF006603">
    <property type="entry name" value="DinF"/>
    <property type="match status" value="1"/>
</dbReference>
<dbReference type="Proteomes" id="UP000004756">
    <property type="component" value="Unassembled WGS sequence"/>
</dbReference>
<dbReference type="PANTHER" id="PTHR43298">
    <property type="entry name" value="MULTIDRUG RESISTANCE PROTEIN NORM-RELATED"/>
    <property type="match status" value="1"/>
</dbReference>
<dbReference type="GO" id="GO:0005886">
    <property type="term" value="C:plasma membrane"/>
    <property type="evidence" value="ECO:0007669"/>
    <property type="project" value="UniProtKB-SubCell"/>
</dbReference>
<evidence type="ECO:0000313" key="14">
    <source>
        <dbReference type="EMBL" id="EEG51289.1"/>
    </source>
</evidence>
<dbReference type="HOGENOM" id="CLU_012893_0_1_9"/>
<dbReference type="GO" id="GO:0015297">
    <property type="term" value="F:antiporter activity"/>
    <property type="evidence" value="ECO:0007669"/>
    <property type="project" value="UniProtKB-KW"/>
</dbReference>
<evidence type="ECO:0000256" key="2">
    <source>
        <dbReference type="ARBA" id="ARBA00004651"/>
    </source>
</evidence>
<dbReference type="InterPro" id="IPR050222">
    <property type="entry name" value="MATE_MdtK"/>
</dbReference>
<accession>C0DBB5</accession>
<feature type="transmembrane region" description="Helical" evidence="13">
    <location>
        <begin position="171"/>
        <end position="197"/>
    </location>
</feature>
<feature type="transmembrane region" description="Helical" evidence="13">
    <location>
        <begin position="142"/>
        <end position="159"/>
    </location>
</feature>
<evidence type="ECO:0000256" key="10">
    <source>
        <dbReference type="ARBA" id="ARBA00023065"/>
    </source>
</evidence>
<feature type="transmembrane region" description="Helical" evidence="13">
    <location>
        <begin position="248"/>
        <end position="269"/>
    </location>
</feature>
<evidence type="ECO:0000256" key="5">
    <source>
        <dbReference type="ARBA" id="ARBA00022448"/>
    </source>
</evidence>